<evidence type="ECO:0000313" key="2">
    <source>
        <dbReference type="Proteomes" id="UP000034799"/>
    </source>
</evidence>
<proteinExistence type="predicted"/>
<evidence type="ECO:0000313" key="1">
    <source>
        <dbReference type="EMBL" id="KKR06427.1"/>
    </source>
</evidence>
<reference evidence="1 2" key="1">
    <citation type="journal article" date="2015" name="Nature">
        <title>rRNA introns, odd ribosomes, and small enigmatic genomes across a large radiation of phyla.</title>
        <authorList>
            <person name="Brown C.T."/>
            <person name="Hug L.A."/>
            <person name="Thomas B.C."/>
            <person name="Sharon I."/>
            <person name="Castelle C.J."/>
            <person name="Singh A."/>
            <person name="Wilkins M.J."/>
            <person name="Williams K.H."/>
            <person name="Banfield J.F."/>
        </authorList>
    </citation>
    <scope>NUCLEOTIDE SEQUENCE [LARGE SCALE GENOMIC DNA]</scope>
</reference>
<gene>
    <name evidence="1" type="ORF">UT34_C0001G0467</name>
</gene>
<sequence>MGQNGDFSNKKVFLVNGKPRAGKDTFGIAVKRELGVYSINFRHLSSITPIKQTLLSEEKHDRVLLPDSVYPWLRSIKDSIPDLVGRDWDGETKDNFWRWAMSELKHKIVERDSDFLYLWILRMINETPDPAVVFVDAREPWFINGFWGYEKKMAGFTGGLQGGNVLVLSDSYDHSIANPSDDAVFDLEYDWYVDNYRDLRHGFRAHQIQNEAFLFIHSELVKARDMSSKLERRF</sequence>
<dbReference type="AlphaFoldDB" id="A0A0G0QXQ2"/>
<dbReference type="EMBL" id="LBWK01000001">
    <property type="protein sequence ID" value="KKR06427.1"/>
    <property type="molecule type" value="Genomic_DNA"/>
</dbReference>
<protein>
    <submittedName>
        <fullName evidence="1">Uncharacterized protein</fullName>
    </submittedName>
</protein>
<comment type="caution">
    <text evidence="1">The sequence shown here is derived from an EMBL/GenBank/DDBJ whole genome shotgun (WGS) entry which is preliminary data.</text>
</comment>
<dbReference type="Proteomes" id="UP000034799">
    <property type="component" value="Unassembled WGS sequence"/>
</dbReference>
<dbReference type="STRING" id="1619100.UT34_C0001G0467"/>
<organism evidence="1 2">
    <name type="scientific">candidate division WS6 bacterium GW2011_GWF2_39_15</name>
    <dbReference type="NCBI Taxonomy" id="1619100"/>
    <lineage>
        <taxon>Bacteria</taxon>
        <taxon>Candidatus Dojkabacteria</taxon>
    </lineage>
</organism>
<accession>A0A0G0QXQ2</accession>
<name>A0A0G0QXQ2_9BACT</name>